<gene>
    <name evidence="1" type="primary">Acey_s0206.g1986</name>
    <name evidence="1" type="ORF">Y032_0206g1986</name>
</gene>
<accession>A0A016SLA9</accession>
<dbReference type="Proteomes" id="UP000024635">
    <property type="component" value="Unassembled WGS sequence"/>
</dbReference>
<proteinExistence type="predicted"/>
<name>A0A016SLA9_9BILA</name>
<dbReference type="AlphaFoldDB" id="A0A016SLA9"/>
<sequence>MRRYHYSNVTNTVYKSRIVCIRVRWRGWSSENATDLKLKSKPAFHLKEKESEKRLATQGHLSNDDIRLQKYRKHLTFPRDRIYDVPRIRATIIPYRPST</sequence>
<protein>
    <submittedName>
        <fullName evidence="1">Uncharacterized protein</fullName>
    </submittedName>
</protein>
<comment type="caution">
    <text evidence="1">The sequence shown here is derived from an EMBL/GenBank/DDBJ whole genome shotgun (WGS) entry which is preliminary data.</text>
</comment>
<evidence type="ECO:0000313" key="2">
    <source>
        <dbReference type="Proteomes" id="UP000024635"/>
    </source>
</evidence>
<reference evidence="2" key="1">
    <citation type="journal article" date="2015" name="Nat. Genet.">
        <title>The genome and transcriptome of the zoonotic hookworm Ancylostoma ceylanicum identify infection-specific gene families.</title>
        <authorList>
            <person name="Schwarz E.M."/>
            <person name="Hu Y."/>
            <person name="Antoshechkin I."/>
            <person name="Miller M.M."/>
            <person name="Sternberg P.W."/>
            <person name="Aroian R.V."/>
        </authorList>
    </citation>
    <scope>NUCLEOTIDE SEQUENCE</scope>
    <source>
        <strain evidence="2">HY135</strain>
    </source>
</reference>
<dbReference type="EMBL" id="JARK01001542">
    <property type="protein sequence ID" value="EYB91425.1"/>
    <property type="molecule type" value="Genomic_DNA"/>
</dbReference>
<keyword evidence="2" id="KW-1185">Reference proteome</keyword>
<organism evidence="1 2">
    <name type="scientific">Ancylostoma ceylanicum</name>
    <dbReference type="NCBI Taxonomy" id="53326"/>
    <lineage>
        <taxon>Eukaryota</taxon>
        <taxon>Metazoa</taxon>
        <taxon>Ecdysozoa</taxon>
        <taxon>Nematoda</taxon>
        <taxon>Chromadorea</taxon>
        <taxon>Rhabditida</taxon>
        <taxon>Rhabditina</taxon>
        <taxon>Rhabditomorpha</taxon>
        <taxon>Strongyloidea</taxon>
        <taxon>Ancylostomatidae</taxon>
        <taxon>Ancylostomatinae</taxon>
        <taxon>Ancylostoma</taxon>
    </lineage>
</organism>
<evidence type="ECO:0000313" key="1">
    <source>
        <dbReference type="EMBL" id="EYB91425.1"/>
    </source>
</evidence>